<keyword evidence="3" id="KW-0067">ATP-binding</keyword>
<dbReference type="InterPro" id="IPR001482">
    <property type="entry name" value="T2SS/T4SS_dom"/>
</dbReference>
<feature type="domain" description="Bacterial type II secretion system protein E" evidence="4">
    <location>
        <begin position="376"/>
        <end position="390"/>
    </location>
</feature>
<dbReference type="FunFam" id="3.40.50.300:FF:000398">
    <property type="entry name" value="Type IV pilus assembly ATPase PilB"/>
    <property type="match status" value="1"/>
</dbReference>
<reference evidence="5 6" key="1">
    <citation type="journal article" date="2015" name="Nature">
        <title>rRNA introns, odd ribosomes, and small enigmatic genomes across a large radiation of phyla.</title>
        <authorList>
            <person name="Brown C.T."/>
            <person name="Hug L.A."/>
            <person name="Thomas B.C."/>
            <person name="Sharon I."/>
            <person name="Castelle C.J."/>
            <person name="Singh A."/>
            <person name="Wilkins M.J."/>
            <person name="Williams K.H."/>
            <person name="Banfield J.F."/>
        </authorList>
    </citation>
    <scope>NUCLEOTIDE SEQUENCE [LARGE SCALE GENOMIC DNA]</scope>
</reference>
<dbReference type="GO" id="GO:0005886">
    <property type="term" value="C:plasma membrane"/>
    <property type="evidence" value="ECO:0007669"/>
    <property type="project" value="TreeGrafter"/>
</dbReference>
<keyword evidence="2" id="KW-0547">Nucleotide-binding</keyword>
<dbReference type="Pfam" id="PF00437">
    <property type="entry name" value="T2SSE"/>
    <property type="match status" value="1"/>
</dbReference>
<dbReference type="GO" id="GO:0016887">
    <property type="term" value="F:ATP hydrolysis activity"/>
    <property type="evidence" value="ECO:0007669"/>
    <property type="project" value="TreeGrafter"/>
</dbReference>
<dbReference type="Gene3D" id="3.30.300.160">
    <property type="entry name" value="Type II secretion system, protein E, N-terminal domain"/>
    <property type="match status" value="1"/>
</dbReference>
<dbReference type="PANTHER" id="PTHR30258:SF1">
    <property type="entry name" value="PROTEIN TRANSPORT PROTEIN HOFB HOMOLOG"/>
    <property type="match status" value="1"/>
</dbReference>
<protein>
    <submittedName>
        <fullName evidence="5">Type IV pilus assembly protein PilB</fullName>
    </submittedName>
</protein>
<dbReference type="SUPFAM" id="SSF160246">
    <property type="entry name" value="EspE N-terminal domain-like"/>
    <property type="match status" value="1"/>
</dbReference>
<proteinExistence type="inferred from homology"/>
<dbReference type="InterPro" id="IPR037257">
    <property type="entry name" value="T2SS_E_N_sf"/>
</dbReference>
<sequence length="562" mass="63623">MDDIRLEKYLVDNLSGKIAQNDLKLALETAHSFNVPFEQVLRDKSLVKDDALGKLIAKHLRVEYKSLKDLTIDQEVLKLLPEDSAIYHKLIIFSKTGNKILVAMTDPANIESIEFVEKRTDCIVKPYFTFESELSVVLNQYKVSLQDEFENIIHNNIEESEKFTFDLEKAAEELPVIRSLSTIIEYAVAQKVSDIHIEGIEKNVIIRFRIDGVLHDMITLPKLLQDALVARVKILSNLKIDEHRLPQDGRFKYVSGNTKIALRVSIIPTFFGENIVLRLLPESERPLTLQELGFTGRNLKIMEDGLQENHGMILVTGPTGSGKTTTLYSLLNILNSPETKICTVEDPIEYGFRRISQIQVNVKIGLTFANGLRSLLRHDPDIIMVGEIRDENTADISIHSALTGHLVLSTLHTNDAPSAIPRFIDLGAKPFLISSTINLVVAQRLVRKICNSCITEIKPDKITLKEVSVMLDMNYKTLIAKKYYHGNGCKKCHKTGFKGRIGIFEVLEMDDELRELLLNNLPVKEIAKYAKKKGMTSMLEDGYEKVLNKITTLEEIMRVARE</sequence>
<evidence type="ECO:0000256" key="1">
    <source>
        <dbReference type="ARBA" id="ARBA00006611"/>
    </source>
</evidence>
<comment type="similarity">
    <text evidence="1">Belongs to the GSP E family.</text>
</comment>
<dbReference type="EMBL" id="LBRB01000012">
    <property type="protein sequence ID" value="KKP88534.1"/>
    <property type="molecule type" value="Genomic_DNA"/>
</dbReference>
<dbReference type="Gene3D" id="3.40.50.300">
    <property type="entry name" value="P-loop containing nucleotide triphosphate hydrolases"/>
    <property type="match status" value="1"/>
</dbReference>
<dbReference type="STRING" id="1618333.UR93_C0012G0012"/>
<dbReference type="InterPro" id="IPR007831">
    <property type="entry name" value="T2SS_GspE_N"/>
</dbReference>
<evidence type="ECO:0000313" key="5">
    <source>
        <dbReference type="EMBL" id="KKP88534.1"/>
    </source>
</evidence>
<dbReference type="PROSITE" id="PS00662">
    <property type="entry name" value="T2SP_E"/>
    <property type="match status" value="1"/>
</dbReference>
<organism evidence="5 6">
    <name type="scientific">Berkelbacteria bacterium GW2011_GWA2_35_9</name>
    <dbReference type="NCBI Taxonomy" id="1618333"/>
    <lineage>
        <taxon>Bacteria</taxon>
        <taxon>Candidatus Berkelbacteria</taxon>
    </lineage>
</organism>
<dbReference type="InterPro" id="IPR027417">
    <property type="entry name" value="P-loop_NTPase"/>
</dbReference>
<comment type="caution">
    <text evidence="5">The sequence shown here is derived from an EMBL/GenBank/DDBJ whole genome shotgun (WGS) entry which is preliminary data.</text>
</comment>
<dbReference type="CDD" id="cd01129">
    <property type="entry name" value="PulE-GspE-like"/>
    <property type="match status" value="1"/>
</dbReference>
<dbReference type="InterPro" id="IPR003593">
    <property type="entry name" value="AAA+_ATPase"/>
</dbReference>
<dbReference type="Pfam" id="PF05157">
    <property type="entry name" value="MshEN"/>
    <property type="match status" value="1"/>
</dbReference>
<evidence type="ECO:0000313" key="6">
    <source>
        <dbReference type="Proteomes" id="UP000034316"/>
    </source>
</evidence>
<evidence type="ECO:0000259" key="4">
    <source>
        <dbReference type="PROSITE" id="PS00662"/>
    </source>
</evidence>
<dbReference type="Proteomes" id="UP000034316">
    <property type="component" value="Unassembled WGS sequence"/>
</dbReference>
<evidence type="ECO:0000256" key="3">
    <source>
        <dbReference type="ARBA" id="ARBA00022840"/>
    </source>
</evidence>
<dbReference type="SUPFAM" id="SSF52540">
    <property type="entry name" value="P-loop containing nucleoside triphosphate hydrolases"/>
    <property type="match status" value="1"/>
</dbReference>
<dbReference type="AlphaFoldDB" id="A0A0G0D2Q0"/>
<dbReference type="PANTHER" id="PTHR30258">
    <property type="entry name" value="TYPE II SECRETION SYSTEM PROTEIN GSPE-RELATED"/>
    <property type="match status" value="1"/>
</dbReference>
<evidence type="ECO:0000256" key="2">
    <source>
        <dbReference type="ARBA" id="ARBA00022741"/>
    </source>
</evidence>
<name>A0A0G0D2Q0_9BACT</name>
<dbReference type="Gene3D" id="3.30.450.90">
    <property type="match status" value="1"/>
</dbReference>
<dbReference type="SMART" id="SM00382">
    <property type="entry name" value="AAA"/>
    <property type="match status" value="1"/>
</dbReference>
<accession>A0A0G0D2Q0</accession>
<dbReference type="GO" id="GO:0005524">
    <property type="term" value="F:ATP binding"/>
    <property type="evidence" value="ECO:0007669"/>
    <property type="project" value="UniProtKB-KW"/>
</dbReference>
<gene>
    <name evidence="5" type="ORF">UR93_C0012G0012</name>
</gene>